<dbReference type="STRING" id="1173022.Cri9333_3896"/>
<dbReference type="eggNOG" id="COG1670">
    <property type="taxonomic scope" value="Bacteria"/>
</dbReference>
<dbReference type="HOGENOM" id="CLU_013985_3_6_3"/>
<evidence type="ECO:0000313" key="2">
    <source>
        <dbReference type="EMBL" id="AFZ14705.1"/>
    </source>
</evidence>
<feature type="domain" description="N-acetyltransferase" evidence="1">
    <location>
        <begin position="18"/>
        <end position="177"/>
    </location>
</feature>
<dbReference type="InterPro" id="IPR016181">
    <property type="entry name" value="Acyl_CoA_acyltransferase"/>
</dbReference>
<keyword evidence="3" id="KW-1185">Reference proteome</keyword>
<keyword evidence="2" id="KW-0808">Transferase</keyword>
<dbReference type="GO" id="GO:0008999">
    <property type="term" value="F:protein-N-terminal-alanine acetyltransferase activity"/>
    <property type="evidence" value="ECO:0007669"/>
    <property type="project" value="TreeGrafter"/>
</dbReference>
<dbReference type="PROSITE" id="PS51186">
    <property type="entry name" value="GNAT"/>
    <property type="match status" value="1"/>
</dbReference>
<proteinExistence type="predicted"/>
<evidence type="ECO:0000313" key="3">
    <source>
        <dbReference type="Proteomes" id="UP000010472"/>
    </source>
</evidence>
<dbReference type="Gene3D" id="3.40.630.30">
    <property type="match status" value="1"/>
</dbReference>
<accession>K9W5G4</accession>
<dbReference type="InterPro" id="IPR000182">
    <property type="entry name" value="GNAT_dom"/>
</dbReference>
<dbReference type="GO" id="GO:0005737">
    <property type="term" value="C:cytoplasm"/>
    <property type="evidence" value="ECO:0007669"/>
    <property type="project" value="TreeGrafter"/>
</dbReference>
<evidence type="ECO:0000259" key="1">
    <source>
        <dbReference type="PROSITE" id="PS51186"/>
    </source>
</evidence>
<gene>
    <name evidence="2" type="ORF">Cri9333_3896</name>
</gene>
<sequence>MNNSEQLDYLPVLKTQRLLLRKICLSDAEDMFEYACDPEVAKYTIWAAHQSLEHSKRFVNKIIEFYNTHQLTVWGIVDTNGKFIGTCGFGDLQLIDAKAELGYALSRKYWGKGYMTEAVTAAIDFGFSNMPLNRIEARCEPENIASVRVLEKVGMKYEGLLRQHIYSKGTYHDMKIYSILKQEWSDTKTTVNAEI</sequence>
<dbReference type="PANTHER" id="PTHR43792">
    <property type="entry name" value="GNAT FAMILY, PUTATIVE (AFU_ORTHOLOGUE AFUA_3G00765)-RELATED-RELATED"/>
    <property type="match status" value="1"/>
</dbReference>
<dbReference type="Proteomes" id="UP000010472">
    <property type="component" value="Chromosome"/>
</dbReference>
<dbReference type="SUPFAM" id="SSF55729">
    <property type="entry name" value="Acyl-CoA N-acyltransferases (Nat)"/>
    <property type="match status" value="1"/>
</dbReference>
<dbReference type="KEGG" id="cep:Cri9333_3896"/>
<dbReference type="RefSeq" id="WP_015204805.1">
    <property type="nucleotide sequence ID" value="NC_019753.1"/>
</dbReference>
<organism evidence="2 3">
    <name type="scientific">Crinalium epipsammum PCC 9333</name>
    <dbReference type="NCBI Taxonomy" id="1173022"/>
    <lineage>
        <taxon>Bacteria</taxon>
        <taxon>Bacillati</taxon>
        <taxon>Cyanobacteriota</taxon>
        <taxon>Cyanophyceae</taxon>
        <taxon>Gomontiellales</taxon>
        <taxon>Gomontiellaceae</taxon>
        <taxon>Crinalium</taxon>
    </lineage>
</organism>
<dbReference type="AlphaFoldDB" id="K9W5G4"/>
<dbReference type="PANTHER" id="PTHR43792:SF9">
    <property type="entry name" value="RIBOSOMAL-PROTEIN-ALANINE ACETYLTRANSFERASE"/>
    <property type="match status" value="1"/>
</dbReference>
<reference evidence="2 3" key="1">
    <citation type="submission" date="2012-06" db="EMBL/GenBank/DDBJ databases">
        <title>Finished chromosome of genome of Crinalium epipsammum PCC 9333.</title>
        <authorList>
            <consortium name="US DOE Joint Genome Institute"/>
            <person name="Gugger M."/>
            <person name="Coursin T."/>
            <person name="Rippka R."/>
            <person name="Tandeau De Marsac N."/>
            <person name="Huntemann M."/>
            <person name="Wei C.-L."/>
            <person name="Han J."/>
            <person name="Detter J.C."/>
            <person name="Han C."/>
            <person name="Tapia R."/>
            <person name="Davenport K."/>
            <person name="Daligault H."/>
            <person name="Erkkila T."/>
            <person name="Gu W."/>
            <person name="Munk A.C.C."/>
            <person name="Teshima H."/>
            <person name="Xu Y."/>
            <person name="Chain P."/>
            <person name="Chen A."/>
            <person name="Krypides N."/>
            <person name="Mavromatis K."/>
            <person name="Markowitz V."/>
            <person name="Szeto E."/>
            <person name="Ivanova N."/>
            <person name="Mikhailova N."/>
            <person name="Ovchinnikova G."/>
            <person name="Pagani I."/>
            <person name="Pati A."/>
            <person name="Goodwin L."/>
            <person name="Peters L."/>
            <person name="Pitluck S."/>
            <person name="Woyke T."/>
            <person name="Kerfeld C."/>
        </authorList>
    </citation>
    <scope>NUCLEOTIDE SEQUENCE [LARGE SCALE GENOMIC DNA]</scope>
    <source>
        <strain evidence="2 3">PCC 9333</strain>
    </source>
</reference>
<name>K9W5G4_9CYAN</name>
<dbReference type="EMBL" id="CP003620">
    <property type="protein sequence ID" value="AFZ14705.1"/>
    <property type="molecule type" value="Genomic_DNA"/>
</dbReference>
<dbReference type="InterPro" id="IPR051531">
    <property type="entry name" value="N-acetyltransferase"/>
</dbReference>
<dbReference type="OrthoDB" id="9785602at2"/>
<protein>
    <submittedName>
        <fullName evidence="2">GCN5-related N-acetyltransferase</fullName>
    </submittedName>
</protein>
<dbReference type="Pfam" id="PF13302">
    <property type="entry name" value="Acetyltransf_3"/>
    <property type="match status" value="1"/>
</dbReference>